<dbReference type="Proteomes" id="UP001212997">
    <property type="component" value="Unassembled WGS sequence"/>
</dbReference>
<feature type="region of interest" description="Disordered" evidence="1">
    <location>
        <begin position="1"/>
        <end position="101"/>
    </location>
</feature>
<dbReference type="EMBL" id="JANAWD010000301">
    <property type="protein sequence ID" value="KAJ3481838.1"/>
    <property type="molecule type" value="Genomic_DNA"/>
</dbReference>
<evidence type="ECO:0000256" key="1">
    <source>
        <dbReference type="SAM" id="MobiDB-lite"/>
    </source>
</evidence>
<feature type="compositionally biased region" description="Low complexity" evidence="1">
    <location>
        <begin position="42"/>
        <end position="56"/>
    </location>
</feature>
<comment type="caution">
    <text evidence="2">The sequence shown here is derived from an EMBL/GenBank/DDBJ whole genome shotgun (WGS) entry which is preliminary data.</text>
</comment>
<feature type="compositionally biased region" description="Low complexity" evidence="1">
    <location>
        <begin position="15"/>
        <end position="26"/>
    </location>
</feature>
<gene>
    <name evidence="2" type="ORF">NLI96_g7387</name>
</gene>
<dbReference type="AlphaFoldDB" id="A0AAD5YC44"/>
<name>A0AAD5YC44_9APHY</name>
<organism evidence="2 3">
    <name type="scientific">Meripilus lineatus</name>
    <dbReference type="NCBI Taxonomy" id="2056292"/>
    <lineage>
        <taxon>Eukaryota</taxon>
        <taxon>Fungi</taxon>
        <taxon>Dikarya</taxon>
        <taxon>Basidiomycota</taxon>
        <taxon>Agaricomycotina</taxon>
        <taxon>Agaricomycetes</taxon>
        <taxon>Polyporales</taxon>
        <taxon>Meripilaceae</taxon>
        <taxon>Meripilus</taxon>
    </lineage>
</organism>
<sequence length="181" mass="19105">MREEAWSGRQPGCRPSHSSCLSPSHSLSEDELSVELNLEFWPTTPSSSPLSSSMSSGHDPLVREDTPCSLPGSAPSSLFGDSPMELVYPPDPPNSLPEWGLDASAEGVQPTAMDSVSVTSTNSEETAIGSSESPFSGGDYSILSDEVILASDLVRRWAENCYLSGGGPSPLLPCDKGATYH</sequence>
<proteinExistence type="predicted"/>
<protein>
    <submittedName>
        <fullName evidence="2">Uncharacterized protein</fullName>
    </submittedName>
</protein>
<evidence type="ECO:0000313" key="2">
    <source>
        <dbReference type="EMBL" id="KAJ3481838.1"/>
    </source>
</evidence>
<evidence type="ECO:0000313" key="3">
    <source>
        <dbReference type="Proteomes" id="UP001212997"/>
    </source>
</evidence>
<keyword evidence="3" id="KW-1185">Reference proteome</keyword>
<accession>A0AAD5YC44</accession>
<reference evidence="2" key="1">
    <citation type="submission" date="2022-07" db="EMBL/GenBank/DDBJ databases">
        <title>Genome Sequence of Physisporinus lineatus.</title>
        <authorList>
            <person name="Buettner E."/>
        </authorList>
    </citation>
    <scope>NUCLEOTIDE SEQUENCE</scope>
    <source>
        <strain evidence="2">VT162</strain>
    </source>
</reference>